<dbReference type="AlphaFoldDB" id="A0A2Z6QRN6"/>
<dbReference type="Proteomes" id="UP000615446">
    <property type="component" value="Unassembled WGS sequence"/>
</dbReference>
<comment type="caution">
    <text evidence="1">The sequence shown here is derived from an EMBL/GenBank/DDBJ whole genome shotgun (WGS) entry which is preliminary data.</text>
</comment>
<name>A0A2Z6QRN6_9GLOM</name>
<accession>A0A2Z6QRN6</accession>
<reference evidence="1 3" key="1">
    <citation type="submission" date="2017-11" db="EMBL/GenBank/DDBJ databases">
        <title>The genome of Rhizophagus clarus HR1 reveals common genetic basis of auxotrophy among arbuscular mycorrhizal fungi.</title>
        <authorList>
            <person name="Kobayashi Y."/>
        </authorList>
    </citation>
    <scope>NUCLEOTIDE SEQUENCE [LARGE SCALE GENOMIC DNA]</scope>
    <source>
        <strain evidence="1 3">HR1</strain>
    </source>
</reference>
<dbReference type="EMBL" id="BLAL01000040">
    <property type="protein sequence ID" value="GES78551.1"/>
    <property type="molecule type" value="Genomic_DNA"/>
</dbReference>
<dbReference type="CDD" id="cd10229">
    <property type="entry name" value="ASKHA_NBD_HSP70_HSPA12"/>
    <property type="match status" value="1"/>
</dbReference>
<protein>
    <recommendedName>
        <fullName evidence="4">Actin-like ATPase domain-containing protein</fullName>
    </recommendedName>
</protein>
<dbReference type="Gene3D" id="3.30.420.40">
    <property type="match status" value="2"/>
</dbReference>
<dbReference type="OrthoDB" id="2963168at2759"/>
<sequence length="573" mass="65548">MSWKNDIRIIVGLDFGTTYSGFACCHTASTDQEICTNTDWEEFTGHYKTNTVLQYDDKFEKVAAWGRPASAKRAERKTKAQDEPKSIGLFKLHLGKLQDDLKPKIPIDYKKAITDYLREMGKLIKSKINNHWPDVDFYENVLLVISVPAEYSKKEMAIMRECALKAELINKENTEYLQFTTEPEAAAIYCMKKCLKEYSLASIGTTFMIVDCGGGTVDLTTRKLEGNNQLGEITERAGDYCGSSFIDEAFLKYLGGIIGDSTIDMLRDKKSKSLQYMVQNFCRKAKFPFTGENPDFIYELDVLDNIKVLRKCVKDEIKEKMEKINWLIEIDSEKIKSMFDPIVERILKMIETQLNNSRDECSIMFLVGGFGQSKYLKNRIEEKFKDRVKAIVVPKDPIAAVVRGATLYGLSLYDQLEEKVPFILKNRILNYTYGIKVLKESTKSDPPELKTSDGYVERFHCIAKRGTVIDIDKEIPVYDLCPVNEFQSSVTFNIYFTKEYDQKYCVGMELLGTLKIDLSDRGPNRRVSFALSFGQMELTATARNETNGQNYHAVFKIDEDLGGNKKKCDYINN</sequence>
<organism evidence="1 3">
    <name type="scientific">Rhizophagus clarus</name>
    <dbReference type="NCBI Taxonomy" id="94130"/>
    <lineage>
        <taxon>Eukaryota</taxon>
        <taxon>Fungi</taxon>
        <taxon>Fungi incertae sedis</taxon>
        <taxon>Mucoromycota</taxon>
        <taxon>Glomeromycotina</taxon>
        <taxon>Glomeromycetes</taxon>
        <taxon>Glomerales</taxon>
        <taxon>Glomeraceae</taxon>
        <taxon>Rhizophagus</taxon>
    </lineage>
</organism>
<evidence type="ECO:0000313" key="1">
    <source>
        <dbReference type="EMBL" id="GBB91272.1"/>
    </source>
</evidence>
<dbReference type="EMBL" id="BEXD01000941">
    <property type="protein sequence ID" value="GBB91272.1"/>
    <property type="molecule type" value="Genomic_DNA"/>
</dbReference>
<dbReference type="Proteomes" id="UP000247702">
    <property type="component" value="Unassembled WGS sequence"/>
</dbReference>
<reference evidence="2" key="2">
    <citation type="submission" date="2019-10" db="EMBL/GenBank/DDBJ databases">
        <title>Conservation and host-specific expression of non-tandemly repeated heterogenous ribosome RNA gene in arbuscular mycorrhizal fungi.</title>
        <authorList>
            <person name="Maeda T."/>
            <person name="Kobayashi Y."/>
            <person name="Nakagawa T."/>
            <person name="Ezawa T."/>
            <person name="Yamaguchi K."/>
            <person name="Bino T."/>
            <person name="Nishimoto Y."/>
            <person name="Shigenobu S."/>
            <person name="Kawaguchi M."/>
        </authorList>
    </citation>
    <scope>NUCLEOTIDE SEQUENCE</scope>
    <source>
        <strain evidence="2">HR1</strain>
    </source>
</reference>
<keyword evidence="3" id="KW-1185">Reference proteome</keyword>
<dbReference type="PANTHER" id="PTHR14187">
    <property type="entry name" value="ALPHA KINASE/ELONGATION FACTOR 2 KINASE"/>
    <property type="match status" value="1"/>
</dbReference>
<dbReference type="Gene3D" id="3.90.640.10">
    <property type="entry name" value="Actin, Chain A, domain 4"/>
    <property type="match status" value="1"/>
</dbReference>
<proteinExistence type="predicted"/>
<evidence type="ECO:0008006" key="4">
    <source>
        <dbReference type="Google" id="ProtNLM"/>
    </source>
</evidence>
<dbReference type="SUPFAM" id="SSF53067">
    <property type="entry name" value="Actin-like ATPase domain"/>
    <property type="match status" value="2"/>
</dbReference>
<dbReference type="PANTHER" id="PTHR14187:SF5">
    <property type="entry name" value="HEAT SHOCK 70 KDA PROTEIN 12A"/>
    <property type="match status" value="1"/>
</dbReference>
<evidence type="ECO:0000313" key="2">
    <source>
        <dbReference type="EMBL" id="GES78551.1"/>
    </source>
</evidence>
<dbReference type="STRING" id="94130.A0A2Z6QRN6"/>
<dbReference type="InterPro" id="IPR043129">
    <property type="entry name" value="ATPase_NBD"/>
</dbReference>
<evidence type="ECO:0000313" key="3">
    <source>
        <dbReference type="Proteomes" id="UP000247702"/>
    </source>
</evidence>
<gene>
    <name evidence="2" type="ORF">RCL2_000585800</name>
    <name evidence="1" type="ORF">RclHR1_18450002</name>
</gene>